<keyword evidence="1" id="KW-0472">Membrane</keyword>
<feature type="transmembrane region" description="Helical" evidence="1">
    <location>
        <begin position="12"/>
        <end position="31"/>
    </location>
</feature>
<sequence>MRNFILRLRREWIVSWILYLHTSCHCFQYLWKWRKLDKLRRFLVSRQQRRPAFQLGQLKHYNLFLVNRMGITYQQNWFVFITVVRARFVACAHLH</sequence>
<reference evidence="2" key="1">
    <citation type="submission" date="2015-12" db="EMBL/GenBank/DDBJ databases">
        <title>Gene expression during late stages of embryo sac development: a critical building block for successful pollen-pistil interactions.</title>
        <authorList>
            <person name="Liu Y."/>
            <person name="Joly V."/>
            <person name="Sabar M."/>
            <person name="Matton D.P."/>
        </authorList>
    </citation>
    <scope>NUCLEOTIDE SEQUENCE</scope>
</reference>
<dbReference type="AlphaFoldDB" id="A0A0V0HK37"/>
<organism evidence="2">
    <name type="scientific">Solanum chacoense</name>
    <name type="common">Chaco potato</name>
    <dbReference type="NCBI Taxonomy" id="4108"/>
    <lineage>
        <taxon>Eukaryota</taxon>
        <taxon>Viridiplantae</taxon>
        <taxon>Streptophyta</taxon>
        <taxon>Embryophyta</taxon>
        <taxon>Tracheophyta</taxon>
        <taxon>Spermatophyta</taxon>
        <taxon>Magnoliopsida</taxon>
        <taxon>eudicotyledons</taxon>
        <taxon>Gunneridae</taxon>
        <taxon>Pentapetalae</taxon>
        <taxon>asterids</taxon>
        <taxon>lamiids</taxon>
        <taxon>Solanales</taxon>
        <taxon>Solanaceae</taxon>
        <taxon>Solanoideae</taxon>
        <taxon>Solaneae</taxon>
        <taxon>Solanum</taxon>
    </lineage>
</organism>
<proteinExistence type="predicted"/>
<accession>A0A0V0HK37</accession>
<dbReference type="EMBL" id="GEDG01019046">
    <property type="protein sequence ID" value="JAP20272.1"/>
    <property type="molecule type" value="Transcribed_RNA"/>
</dbReference>
<evidence type="ECO:0000313" key="2">
    <source>
        <dbReference type="EMBL" id="JAP20272.1"/>
    </source>
</evidence>
<keyword evidence="1" id="KW-0812">Transmembrane</keyword>
<evidence type="ECO:0000256" key="1">
    <source>
        <dbReference type="SAM" id="Phobius"/>
    </source>
</evidence>
<name>A0A0V0HK37_SOLCH</name>
<keyword evidence="1" id="KW-1133">Transmembrane helix</keyword>
<protein>
    <submittedName>
        <fullName evidence="2">Putative ovule protein</fullName>
    </submittedName>
</protein>